<proteinExistence type="predicted"/>
<dbReference type="PANTHER" id="PTHR28653">
    <property type="match status" value="1"/>
</dbReference>
<evidence type="ECO:0000313" key="1">
    <source>
        <dbReference type="Proteomes" id="UP000189703"/>
    </source>
</evidence>
<sequence>MKYVEDYEGINKYLAGFHLHQLETYPAAIVIDDFGDFFDDKNCKERLGNPRGRDLAMVRTLALCRDAITHANESLASGEPCRLLLSDTHHGDTPRLLFIYKRWIPSIFMIEGNGSGSFILTSNDNASGSGSTRNRKRSAKFSTALQYLVLQEIIEETKQ</sequence>
<keyword evidence="1" id="KW-1185">Reference proteome</keyword>
<dbReference type="GeneID" id="104613508"/>
<dbReference type="Proteomes" id="UP000189703">
    <property type="component" value="Unplaced"/>
</dbReference>
<organism evidence="1 2">
    <name type="scientific">Nelumbo nucifera</name>
    <name type="common">Sacred lotus</name>
    <dbReference type="NCBI Taxonomy" id="4432"/>
    <lineage>
        <taxon>Eukaryota</taxon>
        <taxon>Viridiplantae</taxon>
        <taxon>Streptophyta</taxon>
        <taxon>Embryophyta</taxon>
        <taxon>Tracheophyta</taxon>
        <taxon>Spermatophyta</taxon>
        <taxon>Magnoliopsida</taxon>
        <taxon>Proteales</taxon>
        <taxon>Nelumbonaceae</taxon>
        <taxon>Nelumbo</taxon>
    </lineage>
</organism>
<gene>
    <name evidence="2" type="primary">LOC104613508</name>
</gene>
<dbReference type="RefSeq" id="XP_010279656.1">
    <property type="nucleotide sequence ID" value="XM_010281354.1"/>
</dbReference>
<evidence type="ECO:0000313" key="2">
    <source>
        <dbReference type="RefSeq" id="XP_010279656.1"/>
    </source>
</evidence>
<dbReference type="OMA" id="FERVHMK"/>
<name>A0A1U8BQ05_NELNU</name>
<accession>A0A1U8BQ05</accession>
<protein>
    <submittedName>
        <fullName evidence="2">Uncharacterized protein LOC104613508 isoform X2</fullName>
    </submittedName>
</protein>
<dbReference type="OrthoDB" id="67296at2759"/>
<dbReference type="AlphaFoldDB" id="A0A1U8BQ05"/>
<dbReference type="PANTHER" id="PTHR28653:SF1">
    <property type="entry name" value="ATPASE SWSAP1"/>
    <property type="match status" value="1"/>
</dbReference>
<reference evidence="2" key="1">
    <citation type="submission" date="2025-08" db="UniProtKB">
        <authorList>
            <consortium name="RefSeq"/>
        </authorList>
    </citation>
    <scope>IDENTIFICATION</scope>
</reference>